<dbReference type="KEGG" id="pdw:BV82_3581"/>
<sequence>MSTLFDLELFVRVADEGSLSAAARSLDITPAAASLALKRLETRLQVRLFARSTRQQRLTDEGRRYLDSVRLALGALAEGEQALREQSLAMGGLLQLAAPSDFGRSVLLAWLDEFKREFPRVQLQLLLNDQASDLYREPVDVALRFGVPADSDMVALPILLDHHRVACASPEYLARHGTPSTPQDLTRHQCVIYQRNGRPYDLWRFARGSEVSEVRVQGEYRCDDGEVARRWALAGHGVAYKAWLDVAADVEAGRLLPLLGEWQGEHVPVYLMCPHRAQVTERVKALQAFLQTHSARLKRPAATPTVD</sequence>
<dbReference type="PANTHER" id="PTHR30537:SF21">
    <property type="entry name" value="HTH-TYPE TRANSCRIPTIONAL REGULATOR SINR-RELATED"/>
    <property type="match status" value="1"/>
</dbReference>
<dbReference type="InterPro" id="IPR036390">
    <property type="entry name" value="WH_DNA-bd_sf"/>
</dbReference>
<reference evidence="6 7" key="1">
    <citation type="journal article" date="2014" name="Genome Announc.">
        <title>Genome Sequence of Pseudomonas sp. Strain P482, a Tomato Rhizosphere Isolate with Broad-Spectrum Antimicrobial Activity.</title>
        <authorList>
            <person name="Krzyzanowska D.M."/>
            <person name="Ossowicki A."/>
            <person name="Jafra S."/>
        </authorList>
    </citation>
    <scope>NUCLEOTIDE SEQUENCE [LARGE SCALE GENOMIC DNA]</scope>
    <source>
        <strain evidence="6 7">P482</strain>
    </source>
</reference>
<evidence type="ECO:0000313" key="6">
    <source>
        <dbReference type="EMBL" id="KDN98573.1"/>
    </source>
</evidence>
<dbReference type="GO" id="GO:0003700">
    <property type="term" value="F:DNA-binding transcription factor activity"/>
    <property type="evidence" value="ECO:0007669"/>
    <property type="project" value="InterPro"/>
</dbReference>
<keyword evidence="4" id="KW-0804">Transcription</keyword>
<feature type="domain" description="HTH lysR-type" evidence="5">
    <location>
        <begin position="1"/>
        <end position="59"/>
    </location>
</feature>
<organism evidence="6 7">
    <name type="scientific">Pseudomonas donghuensis</name>
    <dbReference type="NCBI Taxonomy" id="1163398"/>
    <lineage>
        <taxon>Bacteria</taxon>
        <taxon>Pseudomonadati</taxon>
        <taxon>Pseudomonadota</taxon>
        <taxon>Gammaproteobacteria</taxon>
        <taxon>Pseudomonadales</taxon>
        <taxon>Pseudomonadaceae</taxon>
        <taxon>Pseudomonas</taxon>
    </lineage>
</organism>
<keyword evidence="7" id="KW-1185">Reference proteome</keyword>
<keyword evidence="2" id="KW-0805">Transcription regulation</keyword>
<reference evidence="6 7" key="2">
    <citation type="journal article" date="2016" name="Front. Microbiol.">
        <title>When Genome-Based Approach Meets the 'Old but Good': Revealing Genes Involved in the Antibacterial Activity of Pseudomonas sp. P482 against Soft Rot Pathogens.</title>
        <authorList>
            <person name="Krzyzanowska D.M."/>
            <person name="Ossowicki A."/>
            <person name="Rajewska M."/>
            <person name="Maciag T."/>
            <person name="Jablonska M."/>
            <person name="Obuchowski M."/>
            <person name="Heeb S."/>
            <person name="Jafra S."/>
        </authorList>
    </citation>
    <scope>NUCLEOTIDE SEQUENCE [LARGE SCALE GENOMIC DNA]</scope>
    <source>
        <strain evidence="6 7">P482</strain>
    </source>
</reference>
<evidence type="ECO:0000256" key="1">
    <source>
        <dbReference type="ARBA" id="ARBA00009437"/>
    </source>
</evidence>
<dbReference type="FunFam" id="3.40.190.290:FF:000001">
    <property type="entry name" value="Transcriptional regulator, LysR family"/>
    <property type="match status" value="1"/>
</dbReference>
<dbReference type="Proteomes" id="UP000027121">
    <property type="component" value="Chromosome"/>
</dbReference>
<dbReference type="SUPFAM" id="SSF53850">
    <property type="entry name" value="Periplasmic binding protein-like II"/>
    <property type="match status" value="1"/>
</dbReference>
<dbReference type="InterPro" id="IPR058163">
    <property type="entry name" value="LysR-type_TF_proteobact-type"/>
</dbReference>
<accession>A0AAP0SI67</accession>
<proteinExistence type="inferred from homology"/>
<name>A0AAP0SI67_9PSED</name>
<dbReference type="SUPFAM" id="SSF46785">
    <property type="entry name" value="Winged helix' DNA-binding domain"/>
    <property type="match status" value="1"/>
</dbReference>
<dbReference type="FunFam" id="1.10.10.10:FF:000001">
    <property type="entry name" value="LysR family transcriptional regulator"/>
    <property type="match status" value="1"/>
</dbReference>
<dbReference type="PANTHER" id="PTHR30537">
    <property type="entry name" value="HTH-TYPE TRANSCRIPTIONAL REGULATOR"/>
    <property type="match status" value="1"/>
</dbReference>
<protein>
    <submittedName>
        <fullName evidence="6">LysR family transcriptional regulator</fullName>
    </submittedName>
</protein>
<dbReference type="GO" id="GO:0006351">
    <property type="term" value="P:DNA-templated transcription"/>
    <property type="evidence" value="ECO:0007669"/>
    <property type="project" value="TreeGrafter"/>
</dbReference>
<dbReference type="Gene3D" id="3.40.190.290">
    <property type="match status" value="1"/>
</dbReference>
<dbReference type="Pfam" id="PF03466">
    <property type="entry name" value="LysR_substrate"/>
    <property type="match status" value="1"/>
</dbReference>
<dbReference type="PROSITE" id="PS50931">
    <property type="entry name" value="HTH_LYSR"/>
    <property type="match status" value="1"/>
</dbReference>
<dbReference type="CDD" id="cd08422">
    <property type="entry name" value="PBP2_CrgA_like"/>
    <property type="match status" value="1"/>
</dbReference>
<dbReference type="Gene3D" id="1.10.10.10">
    <property type="entry name" value="Winged helix-like DNA-binding domain superfamily/Winged helix DNA-binding domain"/>
    <property type="match status" value="1"/>
</dbReference>
<gene>
    <name evidence="6" type="ORF">BV82_3581</name>
</gene>
<dbReference type="InterPro" id="IPR005119">
    <property type="entry name" value="LysR_subst-bd"/>
</dbReference>
<evidence type="ECO:0000256" key="3">
    <source>
        <dbReference type="ARBA" id="ARBA00023125"/>
    </source>
</evidence>
<dbReference type="AlphaFoldDB" id="A0AAP0SI67"/>
<dbReference type="GO" id="GO:0043565">
    <property type="term" value="F:sequence-specific DNA binding"/>
    <property type="evidence" value="ECO:0007669"/>
    <property type="project" value="TreeGrafter"/>
</dbReference>
<evidence type="ECO:0000259" key="5">
    <source>
        <dbReference type="PROSITE" id="PS50931"/>
    </source>
</evidence>
<evidence type="ECO:0000256" key="2">
    <source>
        <dbReference type="ARBA" id="ARBA00023015"/>
    </source>
</evidence>
<dbReference type="EMBL" id="CP071706">
    <property type="protein sequence ID" value="KDN98573.1"/>
    <property type="molecule type" value="Genomic_DNA"/>
</dbReference>
<keyword evidence="3" id="KW-0238">DNA-binding</keyword>
<comment type="similarity">
    <text evidence="1">Belongs to the LysR transcriptional regulatory family.</text>
</comment>
<dbReference type="InterPro" id="IPR036388">
    <property type="entry name" value="WH-like_DNA-bd_sf"/>
</dbReference>
<evidence type="ECO:0000256" key="4">
    <source>
        <dbReference type="ARBA" id="ARBA00023163"/>
    </source>
</evidence>
<dbReference type="InterPro" id="IPR000847">
    <property type="entry name" value="LysR_HTH_N"/>
</dbReference>
<dbReference type="Pfam" id="PF00126">
    <property type="entry name" value="HTH_1"/>
    <property type="match status" value="1"/>
</dbReference>
<evidence type="ECO:0000313" key="7">
    <source>
        <dbReference type="Proteomes" id="UP000027121"/>
    </source>
</evidence>